<keyword evidence="6" id="KW-0675">Receptor</keyword>
<accession>A0ABV7V9X9</accession>
<evidence type="ECO:0000256" key="1">
    <source>
        <dbReference type="ARBA" id="ARBA00004442"/>
    </source>
</evidence>
<comment type="caution">
    <text evidence="6">The sequence shown here is derived from an EMBL/GenBank/DDBJ whole genome shotgun (WGS) entry which is preliminary data.</text>
</comment>
<feature type="domain" description="TonB-dependent receptor-like beta-barrel" evidence="5">
    <location>
        <begin position="21"/>
        <end position="63"/>
    </location>
</feature>
<evidence type="ECO:0000313" key="7">
    <source>
        <dbReference type="Proteomes" id="UP001595683"/>
    </source>
</evidence>
<name>A0ABV7V9X9_9SPHN</name>
<evidence type="ECO:0000259" key="5">
    <source>
        <dbReference type="Pfam" id="PF00593"/>
    </source>
</evidence>
<protein>
    <submittedName>
        <fullName evidence="6">TonB-dependent receptor domain-containing protein</fullName>
    </submittedName>
</protein>
<keyword evidence="2" id="KW-0472">Membrane</keyword>
<dbReference type="EMBL" id="JBHRYE010000051">
    <property type="protein sequence ID" value="MFC3673747.1"/>
    <property type="molecule type" value="Genomic_DNA"/>
</dbReference>
<evidence type="ECO:0000256" key="4">
    <source>
        <dbReference type="SAM" id="MobiDB-lite"/>
    </source>
</evidence>
<dbReference type="InterPro" id="IPR000531">
    <property type="entry name" value="Beta-barrel_TonB"/>
</dbReference>
<dbReference type="RefSeq" id="WP_379541619.1">
    <property type="nucleotide sequence ID" value="NZ_JBHRYE010000051.1"/>
</dbReference>
<dbReference type="Gene3D" id="2.40.170.20">
    <property type="entry name" value="TonB-dependent receptor, beta-barrel domain"/>
    <property type="match status" value="1"/>
</dbReference>
<comment type="subcellular location">
    <subcellularLocation>
        <location evidence="1">Cell outer membrane</location>
    </subcellularLocation>
</comment>
<evidence type="ECO:0000256" key="3">
    <source>
        <dbReference type="ARBA" id="ARBA00023237"/>
    </source>
</evidence>
<evidence type="ECO:0000256" key="2">
    <source>
        <dbReference type="ARBA" id="ARBA00023136"/>
    </source>
</evidence>
<organism evidence="6 7">
    <name type="scientific">Novosphingobium pokkalii</name>
    <dbReference type="NCBI Taxonomy" id="1770194"/>
    <lineage>
        <taxon>Bacteria</taxon>
        <taxon>Pseudomonadati</taxon>
        <taxon>Pseudomonadota</taxon>
        <taxon>Alphaproteobacteria</taxon>
        <taxon>Sphingomonadales</taxon>
        <taxon>Sphingomonadaceae</taxon>
        <taxon>Novosphingobium</taxon>
    </lineage>
</organism>
<keyword evidence="7" id="KW-1185">Reference proteome</keyword>
<reference evidence="7" key="1">
    <citation type="journal article" date="2019" name="Int. J. Syst. Evol. Microbiol.">
        <title>The Global Catalogue of Microorganisms (GCM) 10K type strain sequencing project: providing services to taxonomists for standard genome sequencing and annotation.</title>
        <authorList>
            <consortium name="The Broad Institute Genomics Platform"/>
            <consortium name="The Broad Institute Genome Sequencing Center for Infectious Disease"/>
            <person name="Wu L."/>
            <person name="Ma J."/>
        </authorList>
    </citation>
    <scope>NUCLEOTIDE SEQUENCE [LARGE SCALE GENOMIC DNA]</scope>
    <source>
        <strain evidence="7">KCTC 42224</strain>
    </source>
</reference>
<dbReference type="SUPFAM" id="SSF56935">
    <property type="entry name" value="Porins"/>
    <property type="match status" value="1"/>
</dbReference>
<keyword evidence="3" id="KW-0998">Cell outer membrane</keyword>
<dbReference type="Pfam" id="PF00593">
    <property type="entry name" value="TonB_dep_Rec_b-barrel"/>
    <property type="match status" value="1"/>
</dbReference>
<evidence type="ECO:0000313" key="6">
    <source>
        <dbReference type="EMBL" id="MFC3673747.1"/>
    </source>
</evidence>
<feature type="region of interest" description="Disordered" evidence="4">
    <location>
        <begin position="84"/>
        <end position="106"/>
    </location>
</feature>
<dbReference type="Proteomes" id="UP001595683">
    <property type="component" value="Unassembled WGS sequence"/>
</dbReference>
<gene>
    <name evidence="6" type="ORF">ACFOOT_20185</name>
</gene>
<proteinExistence type="predicted"/>
<dbReference type="InterPro" id="IPR036942">
    <property type="entry name" value="Beta-barrel_TonB_sf"/>
</dbReference>
<sequence length="106" mass="11426">MQGSFCGFLPRLAPPTQAFVLDKSRDSFTPRVSVRYALADRLNVYVTFSQGFKSGAYNSSSYPSSTAAIAAVDPEPLPSPGCRMLPPRRSPESTAISPSPWPRGCV</sequence>